<protein>
    <submittedName>
        <fullName evidence="1">Sporulation protein YlmC with PRC-barrel domain</fullName>
    </submittedName>
</protein>
<evidence type="ECO:0000313" key="1">
    <source>
        <dbReference type="EMBL" id="PPK65057.1"/>
    </source>
</evidence>
<evidence type="ECO:0000313" key="2">
    <source>
        <dbReference type="Proteomes" id="UP000239203"/>
    </source>
</evidence>
<dbReference type="Proteomes" id="UP000239203">
    <property type="component" value="Unassembled WGS sequence"/>
</dbReference>
<proteinExistence type="predicted"/>
<keyword evidence="2" id="KW-1185">Reference proteome</keyword>
<comment type="caution">
    <text evidence="1">The sequence shown here is derived from an EMBL/GenBank/DDBJ whole genome shotgun (WGS) entry which is preliminary data.</text>
</comment>
<dbReference type="AlphaFoldDB" id="A0A2S6GIM1"/>
<sequence>MTPDPLRVDFHLLDRQVVDRHGRPVGKVDDIELHIDLDGTATVTALLVGQIALGLRIDGRFGTWLASVGRRLHTDRDPVPLRVPFHHVTDVGSAITLGIDLELLDEPPLERWLRDHVIARIPGARDARQ</sequence>
<name>A0A2S6GIM1_9PSEU</name>
<dbReference type="RefSeq" id="WP_104481485.1">
    <property type="nucleotide sequence ID" value="NZ_CP154825.1"/>
</dbReference>
<dbReference type="OrthoDB" id="9804685at2"/>
<accession>A0A2S6GIM1</accession>
<reference evidence="1 2" key="1">
    <citation type="submission" date="2018-02" db="EMBL/GenBank/DDBJ databases">
        <title>Genomic Encyclopedia of Archaeal and Bacterial Type Strains, Phase II (KMG-II): from individual species to whole genera.</title>
        <authorList>
            <person name="Goeker M."/>
        </authorList>
    </citation>
    <scope>NUCLEOTIDE SEQUENCE [LARGE SCALE GENOMIC DNA]</scope>
    <source>
        <strain evidence="1 2">YU 961-1</strain>
    </source>
</reference>
<gene>
    <name evidence="1" type="ORF">CLV40_116100</name>
</gene>
<dbReference type="Gene3D" id="2.30.30.240">
    <property type="entry name" value="PRC-barrel domain"/>
    <property type="match status" value="1"/>
</dbReference>
<dbReference type="EMBL" id="PTIX01000016">
    <property type="protein sequence ID" value="PPK65057.1"/>
    <property type="molecule type" value="Genomic_DNA"/>
</dbReference>
<organism evidence="1 2">
    <name type="scientific">Actinokineospora auranticolor</name>
    <dbReference type="NCBI Taxonomy" id="155976"/>
    <lineage>
        <taxon>Bacteria</taxon>
        <taxon>Bacillati</taxon>
        <taxon>Actinomycetota</taxon>
        <taxon>Actinomycetes</taxon>
        <taxon>Pseudonocardiales</taxon>
        <taxon>Pseudonocardiaceae</taxon>
        <taxon>Actinokineospora</taxon>
    </lineage>
</organism>